<reference evidence="3 4" key="1">
    <citation type="journal article" date="2007" name="Genome Res.">
        <title>Genome characteristics of facultatively symbiotic Frankia sp. strains reflect host range and host plant biogeography.</title>
        <authorList>
            <person name="Normand P."/>
            <person name="Lapierre P."/>
            <person name="Tisa L.S."/>
            <person name="Gogarten J.P."/>
            <person name="Alloisio N."/>
            <person name="Bagnarol E."/>
            <person name="Bassi C.A."/>
            <person name="Berry A.M."/>
            <person name="Bickhart D.M."/>
            <person name="Choisne N."/>
            <person name="Couloux A."/>
            <person name="Cournoyer B."/>
            <person name="Cruveiller S."/>
            <person name="Daubin V."/>
            <person name="Demange N."/>
            <person name="Francino M.P."/>
            <person name="Goltsman E."/>
            <person name="Huang Y."/>
            <person name="Kopp O.R."/>
            <person name="Labarre L."/>
            <person name="Lapidus A."/>
            <person name="Lavire C."/>
            <person name="Marechal J."/>
            <person name="Martinez M."/>
            <person name="Mastronunzio J.E."/>
            <person name="Mullin B.C."/>
            <person name="Niemann J."/>
            <person name="Pujic P."/>
            <person name="Rawnsley T."/>
            <person name="Rouy Z."/>
            <person name="Schenowitz C."/>
            <person name="Sellstedt A."/>
            <person name="Tavares F."/>
            <person name="Tomkins J.P."/>
            <person name="Vallenet D."/>
            <person name="Valverde C."/>
            <person name="Wall L.G."/>
            <person name="Wang Y."/>
            <person name="Medigue C."/>
            <person name="Benson D.R."/>
        </authorList>
    </citation>
    <scope>NUCLEOTIDE SEQUENCE [LARGE SCALE GENOMIC DNA]</scope>
    <source>
        <strain evidence="4">DSM 45818 / CECT 9043 / CcI3</strain>
    </source>
</reference>
<dbReference type="AlphaFoldDB" id="Q2JG12"/>
<evidence type="ECO:0000313" key="3">
    <source>
        <dbReference type="EMBL" id="ABD09780.1"/>
    </source>
</evidence>
<sequence length="522" mass="57856">MRPAITLWSDNRDAAYGSGVVRKLRTIGYRRISDDREGLEAGVTRQDEDIRELAERRDDVDLIDVLTDNDLSATKDYRPEFERILTMAQAGQIDAVIAWTSNRFLRNRPDRMRVIELFKARNVRLIPVRGTTMDFTSADGRMMADIIFSIDAGEAERTAERVARAAQQRAEQGRHHGGPRAYGYGPIVGTDHAGKPVRDFYALVPDEAAVIRRIAANILAGVPLAAIARTLNAEAVPTVTKAHRPICPNNVKGRRAWTDCPCPYRGWNATTLKEMMVNPRLIGMRGYQTRSTRRSTGTIAVMGQAVWPAILDVDTWEQIRAILTDASRRTNTNAQKLRRMLAGFVYCASCGHKLTGNGTNGTRLYCQRRDGRCPAKVRIGEAFLVGLVSRAVRGRLDELVLQPVAMDDPAAAELATLEARKSALADRWASGKMDDDAYDDAHKAIVRQIRAAEARMHTSARRRATLPVEGAVGWDGLGEDIAAKRVILTQLIDGVIVGGNGTVEGDDVQRVRIVWRDLNDPR</sequence>
<dbReference type="InterPro" id="IPR011109">
    <property type="entry name" value="DNA_bind_recombinase_dom"/>
</dbReference>
<dbReference type="InterPro" id="IPR006119">
    <property type="entry name" value="Resolv_N"/>
</dbReference>
<protein>
    <submittedName>
        <fullName evidence="3">Recombinase</fullName>
    </submittedName>
</protein>
<dbReference type="SMART" id="SM00857">
    <property type="entry name" value="Resolvase"/>
    <property type="match status" value="1"/>
</dbReference>
<dbReference type="InterPro" id="IPR025827">
    <property type="entry name" value="Zn_ribbon_recom_dom"/>
</dbReference>
<feature type="domain" description="Recombinase" evidence="2">
    <location>
        <begin position="181"/>
        <end position="329"/>
    </location>
</feature>
<dbReference type="RefSeq" id="WP_011434858.1">
    <property type="nucleotide sequence ID" value="NC_007777.1"/>
</dbReference>
<dbReference type="InterPro" id="IPR050639">
    <property type="entry name" value="SSR_resolvase"/>
</dbReference>
<dbReference type="InterPro" id="IPR036162">
    <property type="entry name" value="Resolvase-like_N_sf"/>
</dbReference>
<dbReference type="SUPFAM" id="SSF53041">
    <property type="entry name" value="Resolvase-like"/>
    <property type="match status" value="1"/>
</dbReference>
<dbReference type="Gene3D" id="3.40.50.1390">
    <property type="entry name" value="Resolvase, N-terminal catalytic domain"/>
    <property type="match status" value="1"/>
</dbReference>
<dbReference type="PANTHER" id="PTHR30461">
    <property type="entry name" value="DNA-INVERTASE FROM LAMBDOID PROPHAGE"/>
    <property type="match status" value="1"/>
</dbReference>
<dbReference type="Pfam" id="PF07508">
    <property type="entry name" value="Recombinase"/>
    <property type="match status" value="1"/>
</dbReference>
<dbReference type="Pfam" id="PF13408">
    <property type="entry name" value="Zn_ribbon_recom"/>
    <property type="match status" value="1"/>
</dbReference>
<dbReference type="HOGENOM" id="CLU_010686_18_18_11"/>
<dbReference type="KEGG" id="fra:Francci3_0393"/>
<dbReference type="Pfam" id="PF00239">
    <property type="entry name" value="Resolvase"/>
    <property type="match status" value="1"/>
</dbReference>
<dbReference type="PANTHER" id="PTHR30461:SF23">
    <property type="entry name" value="DNA RECOMBINASE-RELATED"/>
    <property type="match status" value="1"/>
</dbReference>
<dbReference type="STRING" id="106370.Francci3_0393"/>
<dbReference type="Gene3D" id="3.90.1750.20">
    <property type="entry name" value="Putative Large Serine Recombinase, Chain B, Domain 2"/>
    <property type="match status" value="1"/>
</dbReference>
<dbReference type="GO" id="GO:0000150">
    <property type="term" value="F:DNA strand exchange activity"/>
    <property type="evidence" value="ECO:0007669"/>
    <property type="project" value="InterPro"/>
</dbReference>
<organism evidence="3 4">
    <name type="scientific">Frankia casuarinae (strain DSM 45818 / CECT 9043 / HFP020203 / CcI3)</name>
    <dbReference type="NCBI Taxonomy" id="106370"/>
    <lineage>
        <taxon>Bacteria</taxon>
        <taxon>Bacillati</taxon>
        <taxon>Actinomycetota</taxon>
        <taxon>Actinomycetes</taxon>
        <taxon>Frankiales</taxon>
        <taxon>Frankiaceae</taxon>
        <taxon>Frankia</taxon>
    </lineage>
</organism>
<dbReference type="InterPro" id="IPR038109">
    <property type="entry name" value="DNA_bind_recomb_sf"/>
</dbReference>
<name>Q2JG12_FRACC</name>
<dbReference type="eggNOG" id="COG1961">
    <property type="taxonomic scope" value="Bacteria"/>
</dbReference>
<dbReference type="CDD" id="cd00338">
    <property type="entry name" value="Ser_Recombinase"/>
    <property type="match status" value="1"/>
</dbReference>
<keyword evidence="4" id="KW-1185">Reference proteome</keyword>
<evidence type="ECO:0000313" key="4">
    <source>
        <dbReference type="Proteomes" id="UP000001937"/>
    </source>
</evidence>
<evidence type="ECO:0000259" key="2">
    <source>
        <dbReference type="PROSITE" id="PS51737"/>
    </source>
</evidence>
<dbReference type="Proteomes" id="UP000001937">
    <property type="component" value="Chromosome"/>
</dbReference>
<dbReference type="GO" id="GO:0003677">
    <property type="term" value="F:DNA binding"/>
    <property type="evidence" value="ECO:0007669"/>
    <property type="project" value="InterPro"/>
</dbReference>
<accession>Q2JG12</accession>
<evidence type="ECO:0000259" key="1">
    <source>
        <dbReference type="PROSITE" id="PS51736"/>
    </source>
</evidence>
<dbReference type="PROSITE" id="PS51737">
    <property type="entry name" value="RECOMBINASE_DNA_BIND"/>
    <property type="match status" value="1"/>
</dbReference>
<dbReference type="PhylomeDB" id="Q2JG12"/>
<dbReference type="PROSITE" id="PS51736">
    <property type="entry name" value="RECOMBINASES_3"/>
    <property type="match status" value="1"/>
</dbReference>
<proteinExistence type="predicted"/>
<gene>
    <name evidence="3" type="ordered locus">Francci3_0393</name>
</gene>
<feature type="domain" description="Resolvase/invertase-type recombinase catalytic" evidence="1">
    <location>
        <begin position="25"/>
        <end position="173"/>
    </location>
</feature>
<dbReference type="EMBL" id="CP000249">
    <property type="protein sequence ID" value="ABD09780.1"/>
    <property type="molecule type" value="Genomic_DNA"/>
</dbReference>